<dbReference type="InterPro" id="IPR012580">
    <property type="entry name" value="NUC153"/>
</dbReference>
<dbReference type="GO" id="GO:0005730">
    <property type="term" value="C:nucleolus"/>
    <property type="evidence" value="ECO:0007669"/>
    <property type="project" value="UniProtKB-SubCell"/>
</dbReference>
<dbReference type="Pfam" id="PF25121">
    <property type="entry name" value="RRM_ESF1"/>
    <property type="match status" value="1"/>
</dbReference>
<reference evidence="8 9" key="1">
    <citation type="submission" date="2015-04" db="EMBL/GenBank/DDBJ databases">
        <authorList>
            <person name="Syromyatnikov M.Y."/>
            <person name="Popov V.N."/>
        </authorList>
    </citation>
    <scope>NUCLEOTIDE SEQUENCE [LARGE SCALE GENOMIC DNA]</scope>
</reference>
<organism evidence="8 9">
    <name type="scientific">Clunio marinus</name>
    <dbReference type="NCBI Taxonomy" id="568069"/>
    <lineage>
        <taxon>Eukaryota</taxon>
        <taxon>Metazoa</taxon>
        <taxon>Ecdysozoa</taxon>
        <taxon>Arthropoda</taxon>
        <taxon>Hexapoda</taxon>
        <taxon>Insecta</taxon>
        <taxon>Pterygota</taxon>
        <taxon>Neoptera</taxon>
        <taxon>Endopterygota</taxon>
        <taxon>Diptera</taxon>
        <taxon>Nematocera</taxon>
        <taxon>Chironomoidea</taxon>
        <taxon>Chironomidae</taxon>
        <taxon>Clunio</taxon>
    </lineage>
</organism>
<dbReference type="EMBL" id="CVRI01000047">
    <property type="protein sequence ID" value="CRK97429.1"/>
    <property type="molecule type" value="Genomic_DNA"/>
</dbReference>
<name>A0A1J1IAW5_9DIPT</name>
<evidence type="ECO:0000313" key="8">
    <source>
        <dbReference type="EMBL" id="CRK97429.1"/>
    </source>
</evidence>
<keyword evidence="9" id="KW-1185">Reference proteome</keyword>
<dbReference type="GO" id="GO:0003723">
    <property type="term" value="F:RNA binding"/>
    <property type="evidence" value="ECO:0007669"/>
    <property type="project" value="TreeGrafter"/>
</dbReference>
<feature type="compositionally biased region" description="Acidic residues" evidence="5">
    <location>
        <begin position="467"/>
        <end position="490"/>
    </location>
</feature>
<evidence type="ECO:0000313" key="9">
    <source>
        <dbReference type="Proteomes" id="UP000183832"/>
    </source>
</evidence>
<feature type="domain" description="ESF1 RRM" evidence="7">
    <location>
        <begin position="159"/>
        <end position="300"/>
    </location>
</feature>
<feature type="region of interest" description="Disordered" evidence="5">
    <location>
        <begin position="421"/>
        <end position="536"/>
    </location>
</feature>
<evidence type="ECO:0000259" key="6">
    <source>
        <dbReference type="Pfam" id="PF08159"/>
    </source>
</evidence>
<feature type="compositionally biased region" description="Acidic residues" evidence="5">
    <location>
        <begin position="363"/>
        <end position="383"/>
    </location>
</feature>
<dbReference type="AlphaFoldDB" id="A0A1J1IAW5"/>
<dbReference type="Proteomes" id="UP000183832">
    <property type="component" value="Unassembled WGS sequence"/>
</dbReference>
<dbReference type="STRING" id="568069.A0A1J1IAW5"/>
<feature type="region of interest" description="Disordered" evidence="5">
    <location>
        <begin position="75"/>
        <end position="98"/>
    </location>
</feature>
<evidence type="ECO:0000256" key="4">
    <source>
        <dbReference type="ARBA" id="ARBA00023242"/>
    </source>
</evidence>
<keyword evidence="3" id="KW-0175">Coiled coil</keyword>
<feature type="compositionally biased region" description="Basic residues" evidence="5">
    <location>
        <begin position="507"/>
        <end position="519"/>
    </location>
</feature>
<feature type="compositionally biased region" description="Basic residues" evidence="5">
    <location>
        <begin position="449"/>
        <end position="464"/>
    </location>
</feature>
<evidence type="ECO:0000256" key="1">
    <source>
        <dbReference type="ARBA" id="ARBA00004604"/>
    </source>
</evidence>
<dbReference type="OrthoDB" id="431825at2759"/>
<dbReference type="PANTHER" id="PTHR12202">
    <property type="entry name" value="ESF1 HOMOLOG"/>
    <property type="match status" value="1"/>
</dbReference>
<evidence type="ECO:0000256" key="2">
    <source>
        <dbReference type="ARBA" id="ARBA00009087"/>
    </source>
</evidence>
<dbReference type="InterPro" id="IPR056750">
    <property type="entry name" value="RRM_ESF1"/>
</dbReference>
<feature type="region of interest" description="Disordered" evidence="5">
    <location>
        <begin position="633"/>
        <end position="654"/>
    </location>
</feature>
<dbReference type="Pfam" id="PF08159">
    <property type="entry name" value="NUC153"/>
    <property type="match status" value="1"/>
</dbReference>
<evidence type="ECO:0000256" key="5">
    <source>
        <dbReference type="SAM" id="MobiDB-lite"/>
    </source>
</evidence>
<proteinExistence type="inferred from homology"/>
<feature type="region of interest" description="Disordered" evidence="5">
    <location>
        <begin position="360"/>
        <end position="387"/>
    </location>
</feature>
<comment type="similarity">
    <text evidence="2">Belongs to the ESF1 family.</text>
</comment>
<feature type="region of interest" description="Disordered" evidence="5">
    <location>
        <begin position="550"/>
        <end position="579"/>
    </location>
</feature>
<keyword evidence="4" id="KW-0539">Nucleus</keyword>
<dbReference type="InterPro" id="IPR039754">
    <property type="entry name" value="Esf1"/>
</dbReference>
<comment type="subcellular location">
    <subcellularLocation>
        <location evidence="1">Nucleus</location>
        <location evidence="1">Nucleolus</location>
    </subcellularLocation>
</comment>
<evidence type="ECO:0000259" key="7">
    <source>
        <dbReference type="Pfam" id="PF25121"/>
    </source>
</evidence>
<sequence>MDSKPKNDIKKDERFAHLFNNPRYRKLPEREKKVKIDSRFKSMFKDDKFQVKYSVDKYGREVSKTSSEDLKKYYLQSSEESSDEEKDDGNAVIESGNEMPDTLKNKLKDLEVDYIRGEGVFQSDSSDDESTSDEADEVYIEHVWGELDHDAETTEESSRRIACMHMDWDRIRAVDILMMCNSFIPSGSGSILSVKIFPSEFGKERMAQEELQGPQELTKIEHTEEQPIDEEDEEYKEKLREYQLNRLKYFYAVIEFDSVKCADIVYKECDGLEYETTANRLDLRFIPDDMEFDDEPKDVCNELPERSKYQPRIFFTTALQQAKVELTWDETDVGRKEITEKLFSDKRNEITDNDLRKFVACSSEDENSEDDNSDNGNEIDDEDNKPKDKINLYKSLLSEINQKEEEKKKKQVEMEFTWGVGVDKKKDIEDDEESEKEELTPFEKILEKKKLKKKARKEARKKKFKNDDEDNDDDDDEDGYSSSDFDDIDMNDPYFAEEFANNEFKMPKKMSNKKQKKKSSQNSDDDEEKKRRQMELELLLSDATEDKKAHFSLKQIQENETMSSSKRKRRMKKSKKEAIKELPDDNFELNIKDDRFNAVYSKPDFNIDPTDPNFKKTKGMEVLIQEKLKRRYNDDAGESSIKPDTNHPEKKIKTKDVALNMLVKNIKRKVGK</sequence>
<accession>A0A1J1IAW5</accession>
<evidence type="ECO:0000256" key="3">
    <source>
        <dbReference type="ARBA" id="ARBA00023054"/>
    </source>
</evidence>
<gene>
    <name evidence="8" type="primary">putative ESF1 homolog</name>
    <name evidence="8" type="ORF">CLUMA_CG010818</name>
</gene>
<feature type="compositionally biased region" description="Basic and acidic residues" evidence="5">
    <location>
        <begin position="437"/>
        <end position="448"/>
    </location>
</feature>
<protein>
    <submittedName>
        <fullName evidence="8">CLUMA_CG010818, isoform A</fullName>
    </submittedName>
</protein>
<dbReference type="PANTHER" id="PTHR12202:SF0">
    <property type="entry name" value="ESF1 HOMOLOG"/>
    <property type="match status" value="1"/>
</dbReference>
<dbReference type="GO" id="GO:0006364">
    <property type="term" value="P:rRNA processing"/>
    <property type="evidence" value="ECO:0007669"/>
    <property type="project" value="InterPro"/>
</dbReference>
<feature type="domain" description="NUC153" evidence="6">
    <location>
        <begin position="593"/>
        <end position="621"/>
    </location>
</feature>
<feature type="compositionally biased region" description="Basic and acidic residues" evidence="5">
    <location>
        <begin position="644"/>
        <end position="654"/>
    </location>
</feature>
<feature type="compositionally biased region" description="Basic residues" evidence="5">
    <location>
        <begin position="565"/>
        <end position="575"/>
    </location>
</feature>